<evidence type="ECO:0000256" key="1">
    <source>
        <dbReference type="ARBA" id="ARBA00022679"/>
    </source>
</evidence>
<keyword evidence="2" id="KW-0325">Glycoprotein</keyword>
<proteinExistence type="predicted"/>
<dbReference type="RefSeq" id="WP_346820121.1">
    <property type="nucleotide sequence ID" value="NZ_JBDKWZ010000002.1"/>
</dbReference>
<organism evidence="4 5">
    <name type="scientific">Rapidithrix thailandica</name>
    <dbReference type="NCBI Taxonomy" id="413964"/>
    <lineage>
        <taxon>Bacteria</taxon>
        <taxon>Pseudomonadati</taxon>
        <taxon>Bacteroidota</taxon>
        <taxon>Cytophagia</taxon>
        <taxon>Cytophagales</taxon>
        <taxon>Flammeovirgaceae</taxon>
        <taxon>Rapidithrix</taxon>
    </lineage>
</organism>
<evidence type="ECO:0000313" key="4">
    <source>
        <dbReference type="EMBL" id="MEN7547337.1"/>
    </source>
</evidence>
<dbReference type="Proteomes" id="UP001403385">
    <property type="component" value="Unassembled WGS sequence"/>
</dbReference>
<dbReference type="GO" id="GO:0008146">
    <property type="term" value="F:sulfotransferase activity"/>
    <property type="evidence" value="ECO:0007669"/>
    <property type="project" value="InterPro"/>
</dbReference>
<dbReference type="AlphaFoldDB" id="A0AAW9RUN1"/>
<dbReference type="InterPro" id="IPR027417">
    <property type="entry name" value="P-loop_NTPase"/>
</dbReference>
<evidence type="ECO:0000313" key="5">
    <source>
        <dbReference type="Proteomes" id="UP001403385"/>
    </source>
</evidence>
<dbReference type="SUPFAM" id="SSF52540">
    <property type="entry name" value="P-loop containing nucleoside triphosphate hydrolases"/>
    <property type="match status" value="1"/>
</dbReference>
<protein>
    <submittedName>
        <fullName evidence="4">Sulfotransferase domain-containing protein</fullName>
    </submittedName>
</protein>
<dbReference type="PANTHER" id="PTHR10605:SF56">
    <property type="entry name" value="BIFUNCTIONAL HEPARAN SULFATE N-DEACETYLASE_N-SULFOTRANSFERASE"/>
    <property type="match status" value="1"/>
</dbReference>
<name>A0AAW9RUN1_9BACT</name>
<dbReference type="InterPro" id="IPR000863">
    <property type="entry name" value="Sulfotransferase_dom"/>
</dbReference>
<dbReference type="Gene3D" id="3.40.50.300">
    <property type="entry name" value="P-loop containing nucleotide triphosphate hydrolases"/>
    <property type="match status" value="1"/>
</dbReference>
<dbReference type="InterPro" id="IPR037359">
    <property type="entry name" value="NST/OST"/>
</dbReference>
<reference evidence="4 5" key="1">
    <citation type="submission" date="2024-04" db="EMBL/GenBank/DDBJ databases">
        <title>Novel genus in family Flammeovirgaceae.</title>
        <authorList>
            <person name="Nguyen T.H."/>
            <person name="Vuong T.Q."/>
            <person name="Le H."/>
            <person name="Kim S.-G."/>
        </authorList>
    </citation>
    <scope>NUCLEOTIDE SEQUENCE [LARGE SCALE GENOMIC DNA]</scope>
    <source>
        <strain evidence="4 5">JCM 23209</strain>
    </source>
</reference>
<accession>A0AAW9RUN1</accession>
<gene>
    <name evidence="4" type="ORF">AAG747_05425</name>
</gene>
<evidence type="ECO:0000256" key="2">
    <source>
        <dbReference type="ARBA" id="ARBA00023180"/>
    </source>
</evidence>
<feature type="domain" description="Sulfotransferase" evidence="3">
    <location>
        <begin position="19"/>
        <end position="224"/>
    </location>
</feature>
<keyword evidence="1" id="KW-0808">Transferase</keyword>
<dbReference type="PANTHER" id="PTHR10605">
    <property type="entry name" value="HEPARAN SULFATE SULFOTRANSFERASE"/>
    <property type="match status" value="1"/>
</dbReference>
<sequence>MLKNRLRKTLIQIGYHTRPDFIIAGAQKAGTTGLYKILENHSQVCSALTKEVQFFNRDDLYKTLGNHYYHQQFPLPHHLQKGQLLFEATPEYLYHPEVAKRIHQYNPAIKIIIMLRDPAYRALSAWNMLHYKFKNHPEYFYLHDPRSFKEAIYSDLNTIKITNWYTNQISYVKRGIYYPQIQEYLKYFPSENILIVENTELLANLNQVLKKVTRFLNIADEKLEMQKANQGHKLSETEFEEEISCLKEFYHPYNEKLFALLNRRFDWQTPVCN</sequence>
<keyword evidence="5" id="KW-1185">Reference proteome</keyword>
<dbReference type="EMBL" id="JBDKWZ010000002">
    <property type="protein sequence ID" value="MEN7547337.1"/>
    <property type="molecule type" value="Genomic_DNA"/>
</dbReference>
<dbReference type="Pfam" id="PF00685">
    <property type="entry name" value="Sulfotransfer_1"/>
    <property type="match status" value="1"/>
</dbReference>
<comment type="caution">
    <text evidence="4">The sequence shown here is derived from an EMBL/GenBank/DDBJ whole genome shotgun (WGS) entry which is preliminary data.</text>
</comment>
<evidence type="ECO:0000259" key="3">
    <source>
        <dbReference type="Pfam" id="PF00685"/>
    </source>
</evidence>